<feature type="domain" description="SH3" evidence="4">
    <location>
        <begin position="333"/>
        <end position="393"/>
    </location>
</feature>
<organism evidence="5 6">
    <name type="scientific">Hondaea fermentalgiana</name>
    <dbReference type="NCBI Taxonomy" id="2315210"/>
    <lineage>
        <taxon>Eukaryota</taxon>
        <taxon>Sar</taxon>
        <taxon>Stramenopiles</taxon>
        <taxon>Bigyra</taxon>
        <taxon>Labyrinthulomycetes</taxon>
        <taxon>Thraustochytrida</taxon>
        <taxon>Thraustochytriidae</taxon>
        <taxon>Hondaea</taxon>
    </lineage>
</organism>
<dbReference type="InterPro" id="IPR001452">
    <property type="entry name" value="SH3_domain"/>
</dbReference>
<sequence length="406" mass="43704">MYLLKQRLIGGGDKEPADFKPKKKECLAMRDGLKKCEKTIKAWMDGAEKMSSAASNMAELAKDGDADLERLGKEISDELGPENSLKICKEAIESIQQKIKLIDKLKKECADLDEKRLIMNRLKRKADEAQKKDDPALSEKATREHEEAVHAHAYLFAGIDGSFEFLMEADSNSGGVGLAKPEMAVFKRSTVQFFQKCNSICDGVDQSTLENIDLGTEWKKFNDRKDDKVDALRDDKMTKLSSRTLGEAESNSAGSASRLGTNESYHTAESSSGSAAPPPPPPPPPSMGTSTASAPPPPPPSAGVASGQARPPPPPAPSSMGSQAARPPPPPKPTGPQATAMYAYAPQNPDELALNVGDVITVTKQEEDGWWEGVLANGSRGVFPSNYVQLAGDDDDEIDSDYEGNV</sequence>
<dbReference type="AlphaFoldDB" id="A0A2R5H356"/>
<evidence type="ECO:0000256" key="1">
    <source>
        <dbReference type="ARBA" id="ARBA00022443"/>
    </source>
</evidence>
<dbReference type="PRINTS" id="PR00452">
    <property type="entry name" value="SH3DOMAIN"/>
</dbReference>
<feature type="compositionally biased region" description="Pro residues" evidence="3">
    <location>
        <begin position="276"/>
        <end position="286"/>
    </location>
</feature>
<dbReference type="InParanoid" id="A0A2R5H356"/>
<dbReference type="InterPro" id="IPR027267">
    <property type="entry name" value="AH/BAR_dom_sf"/>
</dbReference>
<evidence type="ECO:0000259" key="4">
    <source>
        <dbReference type="PROSITE" id="PS50002"/>
    </source>
</evidence>
<accession>A0A2R5H356</accession>
<dbReference type="SUPFAM" id="SSF50044">
    <property type="entry name" value="SH3-domain"/>
    <property type="match status" value="1"/>
</dbReference>
<comment type="caution">
    <text evidence="5">The sequence shown here is derived from an EMBL/GenBank/DDBJ whole genome shotgun (WGS) entry which is preliminary data.</text>
</comment>
<dbReference type="CDD" id="cd00174">
    <property type="entry name" value="SH3"/>
    <property type="match status" value="1"/>
</dbReference>
<dbReference type="EMBL" id="BEYU01000220">
    <property type="protein sequence ID" value="GBG34844.1"/>
    <property type="molecule type" value="Genomic_DNA"/>
</dbReference>
<reference evidence="5 6" key="1">
    <citation type="submission" date="2017-12" db="EMBL/GenBank/DDBJ databases">
        <title>Sequencing, de novo assembly and annotation of complete genome of a new Thraustochytrid species, strain FCC1311.</title>
        <authorList>
            <person name="Sedici K."/>
            <person name="Godart F."/>
            <person name="Aiese Cigliano R."/>
            <person name="Sanseverino W."/>
            <person name="Barakat M."/>
            <person name="Ortet P."/>
            <person name="Marechal E."/>
            <person name="Cagnac O."/>
            <person name="Amato A."/>
        </authorList>
    </citation>
    <scope>NUCLEOTIDE SEQUENCE [LARGE SCALE GENOMIC DNA]</scope>
</reference>
<dbReference type="Gene3D" id="2.30.30.40">
    <property type="entry name" value="SH3 Domains"/>
    <property type="match status" value="1"/>
</dbReference>
<protein>
    <submittedName>
        <fullName evidence="5">SH3 domain-containing kinase-binding protein 1</fullName>
    </submittedName>
</protein>
<dbReference type="FunFam" id="2.30.30.40:FF:000072">
    <property type="entry name" value="Unconventional Myosin IB"/>
    <property type="match status" value="1"/>
</dbReference>
<dbReference type="SUPFAM" id="SSF103657">
    <property type="entry name" value="BAR/IMD domain-like"/>
    <property type="match status" value="1"/>
</dbReference>
<evidence type="ECO:0000313" key="5">
    <source>
        <dbReference type="EMBL" id="GBG34844.1"/>
    </source>
</evidence>
<name>A0A2R5H356_9STRA</name>
<evidence type="ECO:0000313" key="6">
    <source>
        <dbReference type="Proteomes" id="UP000241890"/>
    </source>
</evidence>
<dbReference type="Gene3D" id="1.20.1270.60">
    <property type="entry name" value="Arfaptin homology (AH) domain/BAR domain"/>
    <property type="match status" value="1"/>
</dbReference>
<evidence type="ECO:0000256" key="2">
    <source>
        <dbReference type="PROSITE-ProRule" id="PRU00192"/>
    </source>
</evidence>
<keyword evidence="1 2" id="KW-0728">SH3 domain</keyword>
<keyword evidence="6" id="KW-1185">Reference proteome</keyword>
<feature type="compositionally biased region" description="Low complexity" evidence="3">
    <location>
        <begin position="247"/>
        <end position="257"/>
    </location>
</feature>
<keyword evidence="5" id="KW-0808">Transferase</keyword>
<dbReference type="PANTHER" id="PTHR14167:SF116">
    <property type="entry name" value="CAP, ISOFORM AC"/>
    <property type="match status" value="1"/>
</dbReference>
<evidence type="ECO:0000256" key="3">
    <source>
        <dbReference type="SAM" id="MobiDB-lite"/>
    </source>
</evidence>
<gene>
    <name evidence="5" type="ORF">FCC1311_110662</name>
</gene>
<dbReference type="PANTHER" id="PTHR14167">
    <property type="entry name" value="SH3 DOMAIN-CONTAINING"/>
    <property type="match status" value="1"/>
</dbReference>
<dbReference type="InterPro" id="IPR050384">
    <property type="entry name" value="Endophilin_SH3RF"/>
</dbReference>
<dbReference type="Proteomes" id="UP000241890">
    <property type="component" value="Unassembled WGS sequence"/>
</dbReference>
<feature type="compositionally biased region" description="Polar residues" evidence="3">
    <location>
        <begin position="258"/>
        <end position="269"/>
    </location>
</feature>
<dbReference type="Pfam" id="PF14604">
    <property type="entry name" value="SH3_9"/>
    <property type="match status" value="1"/>
</dbReference>
<feature type="region of interest" description="Disordered" evidence="3">
    <location>
        <begin position="125"/>
        <end position="144"/>
    </location>
</feature>
<dbReference type="PROSITE" id="PS50002">
    <property type="entry name" value="SH3"/>
    <property type="match status" value="1"/>
</dbReference>
<dbReference type="InterPro" id="IPR036028">
    <property type="entry name" value="SH3-like_dom_sf"/>
</dbReference>
<dbReference type="SMART" id="SM00326">
    <property type="entry name" value="SH3"/>
    <property type="match status" value="1"/>
</dbReference>
<dbReference type="OrthoDB" id="207120at2759"/>
<dbReference type="GO" id="GO:0016301">
    <property type="term" value="F:kinase activity"/>
    <property type="evidence" value="ECO:0007669"/>
    <property type="project" value="UniProtKB-KW"/>
</dbReference>
<proteinExistence type="predicted"/>
<keyword evidence="5" id="KW-0418">Kinase</keyword>
<feature type="region of interest" description="Disordered" evidence="3">
    <location>
        <begin position="236"/>
        <end position="339"/>
    </location>
</feature>